<keyword evidence="1" id="KW-1133">Transmembrane helix</keyword>
<dbReference type="RefSeq" id="WP_070078108.1">
    <property type="nucleotide sequence ID" value="NZ_CP017415.1"/>
</dbReference>
<feature type="transmembrane region" description="Helical" evidence="1">
    <location>
        <begin position="76"/>
        <end position="98"/>
    </location>
</feature>
<proteinExistence type="predicted"/>
<dbReference type="KEGG" id="aprs:BI364_06910"/>
<keyword evidence="1" id="KW-0472">Membrane</keyword>
<gene>
    <name evidence="2" type="ORF">BI364_06910</name>
</gene>
<accession>A0A1D8IMM8</accession>
<protein>
    <submittedName>
        <fullName evidence="2">Uncharacterized protein</fullName>
    </submittedName>
</protein>
<dbReference type="AlphaFoldDB" id="A0A1D8IMM8"/>
<keyword evidence="3" id="KW-1185">Reference proteome</keyword>
<dbReference type="EMBL" id="CP017415">
    <property type="protein sequence ID" value="AOU97723.1"/>
    <property type="molecule type" value="Genomic_DNA"/>
</dbReference>
<reference evidence="3" key="1">
    <citation type="submission" date="2016-09" db="EMBL/GenBank/DDBJ databases">
        <title>Acidihalobacter prosperus F5.</title>
        <authorList>
            <person name="Khaleque H.N."/>
            <person name="Ramsay J.P."/>
            <person name="Kaksonen A.H."/>
            <person name="Boxall N.J."/>
            <person name="Watkin E.L.J."/>
        </authorList>
    </citation>
    <scope>NUCLEOTIDE SEQUENCE [LARGE SCALE GENOMIC DNA]</scope>
    <source>
        <strain evidence="3">F5</strain>
    </source>
</reference>
<evidence type="ECO:0000256" key="1">
    <source>
        <dbReference type="SAM" id="Phobius"/>
    </source>
</evidence>
<sequence>MNDIDDDEIGKAVIMADASDSPINERTLEAFGNIFARRFGRHGLLAGRRISAFEYTFSLENGSLTITVVERRLNPFWRLLFMPLMLARGLPPLGFLILRRRLLSRALTESRVLLSQEG</sequence>
<dbReference type="Proteomes" id="UP000095401">
    <property type="component" value="Chromosome"/>
</dbReference>
<evidence type="ECO:0000313" key="2">
    <source>
        <dbReference type="EMBL" id="AOU97723.1"/>
    </source>
</evidence>
<evidence type="ECO:0000313" key="3">
    <source>
        <dbReference type="Proteomes" id="UP000095401"/>
    </source>
</evidence>
<name>A0A1D8IMM8_9GAMM</name>
<keyword evidence="1" id="KW-0812">Transmembrane</keyword>
<organism evidence="2 3">
    <name type="scientific">Acidihalobacter yilgarnensis</name>
    <dbReference type="NCBI Taxonomy" id="2819280"/>
    <lineage>
        <taxon>Bacteria</taxon>
        <taxon>Pseudomonadati</taxon>
        <taxon>Pseudomonadota</taxon>
        <taxon>Gammaproteobacteria</taxon>
        <taxon>Chromatiales</taxon>
        <taxon>Ectothiorhodospiraceae</taxon>
        <taxon>Acidihalobacter</taxon>
    </lineage>
</organism>